<dbReference type="PANTHER" id="PTHR45528:SF1">
    <property type="entry name" value="SENSOR HISTIDINE KINASE CPXA"/>
    <property type="match status" value="1"/>
</dbReference>
<dbReference type="SUPFAM" id="SSF158472">
    <property type="entry name" value="HAMP domain-like"/>
    <property type="match status" value="1"/>
</dbReference>
<dbReference type="SMART" id="SM00387">
    <property type="entry name" value="HATPase_c"/>
    <property type="match status" value="1"/>
</dbReference>
<dbReference type="InterPro" id="IPR003594">
    <property type="entry name" value="HATPase_dom"/>
</dbReference>
<keyword evidence="11 14" id="KW-1133">Transmembrane helix</keyword>
<evidence type="ECO:0000256" key="5">
    <source>
        <dbReference type="ARBA" id="ARBA00022553"/>
    </source>
</evidence>
<keyword evidence="10" id="KW-0067">ATP-binding</keyword>
<comment type="catalytic activity">
    <reaction evidence="1">
        <text>ATP + protein L-histidine = ADP + protein N-phospho-L-histidine.</text>
        <dbReference type="EC" id="2.7.13.3"/>
    </reaction>
</comment>
<keyword evidence="4" id="KW-1003">Cell membrane</keyword>
<evidence type="ECO:0000256" key="2">
    <source>
        <dbReference type="ARBA" id="ARBA00004651"/>
    </source>
</evidence>
<evidence type="ECO:0000256" key="9">
    <source>
        <dbReference type="ARBA" id="ARBA00022777"/>
    </source>
</evidence>
<dbReference type="CDD" id="cd06225">
    <property type="entry name" value="HAMP"/>
    <property type="match status" value="1"/>
</dbReference>
<dbReference type="EMBL" id="DWYY01000112">
    <property type="protein sequence ID" value="HJA93484.1"/>
    <property type="molecule type" value="Genomic_DNA"/>
</dbReference>
<dbReference type="CDD" id="cd00075">
    <property type="entry name" value="HATPase"/>
    <property type="match status" value="1"/>
</dbReference>
<dbReference type="InterPro" id="IPR036890">
    <property type="entry name" value="HATPase_C_sf"/>
</dbReference>
<evidence type="ECO:0000256" key="8">
    <source>
        <dbReference type="ARBA" id="ARBA00022741"/>
    </source>
</evidence>
<evidence type="ECO:0000313" key="18">
    <source>
        <dbReference type="Proteomes" id="UP000886858"/>
    </source>
</evidence>
<dbReference type="PRINTS" id="PR00344">
    <property type="entry name" value="BCTRLSENSOR"/>
</dbReference>
<dbReference type="InterPro" id="IPR003660">
    <property type="entry name" value="HAMP_dom"/>
</dbReference>
<organism evidence="17 18">
    <name type="scientific">Candidatus Eisenbergiella merdipullorum</name>
    <dbReference type="NCBI Taxonomy" id="2838553"/>
    <lineage>
        <taxon>Bacteria</taxon>
        <taxon>Bacillati</taxon>
        <taxon>Bacillota</taxon>
        <taxon>Clostridia</taxon>
        <taxon>Lachnospirales</taxon>
        <taxon>Lachnospiraceae</taxon>
        <taxon>Eisenbergiella</taxon>
    </lineage>
</organism>
<dbReference type="SMART" id="SM00304">
    <property type="entry name" value="HAMP"/>
    <property type="match status" value="1"/>
</dbReference>
<evidence type="ECO:0000256" key="14">
    <source>
        <dbReference type="SAM" id="Phobius"/>
    </source>
</evidence>
<dbReference type="CDD" id="cd00082">
    <property type="entry name" value="HisKA"/>
    <property type="match status" value="1"/>
</dbReference>
<keyword evidence="6" id="KW-0808">Transferase</keyword>
<sequence length="473" mass="53121">MRKTLYLKFLLAYLIFGFFGFIVVATFGSSMTLEHMKREKADTLYKEATLIANTYAADLYNNEVDLETVNTQMDSLAVYLDAIIWIINPSGRMILDTDTPVDVETPRIVEGFNATDFAGAYYTVGHFYNSFEEDMLSVFAPITSNFKVSGYVVIHASMAELKVTSEGILSITYIILVILFLLSLIILIFFTEMVYLPLRKITEATEQFAAGNMHYEVQVDSEDEIGYLAASLSYMASEIARSEDNQKKFIANVSHDFRSPLTSIHGYLEAMLDGTIPPEMYEKYLNIVLNETDRLTKLTNSLLTLNNLNTRGMVLEKTDFDLNTVIRDTAASFEGTCLQKHISIELVLTGETLSVNADMGKIQQVLYNLLDNAIKFSHNDSVIRIETTVKNTKVFVSVKDSGIGIPKDSLKLIWDRFYKTDLSRGKDKKGTGLGLSITKEIIQAHNENINVISTEGEGTEFIFSLPLSDEDED</sequence>
<dbReference type="Proteomes" id="UP000886858">
    <property type="component" value="Unassembled WGS sequence"/>
</dbReference>
<reference evidence="17" key="2">
    <citation type="submission" date="2021-04" db="EMBL/GenBank/DDBJ databases">
        <authorList>
            <person name="Gilroy R."/>
        </authorList>
    </citation>
    <scope>NUCLEOTIDE SEQUENCE</scope>
    <source>
        <strain evidence="17">CHK179-7159</strain>
    </source>
</reference>
<feature type="transmembrane region" description="Helical" evidence="14">
    <location>
        <begin position="168"/>
        <end position="190"/>
    </location>
</feature>
<dbReference type="FunFam" id="1.10.287.130:FF:000001">
    <property type="entry name" value="Two-component sensor histidine kinase"/>
    <property type="match status" value="1"/>
</dbReference>
<evidence type="ECO:0000256" key="11">
    <source>
        <dbReference type="ARBA" id="ARBA00022989"/>
    </source>
</evidence>
<comment type="subcellular location">
    <subcellularLocation>
        <location evidence="2">Cell membrane</location>
        <topology evidence="2">Multi-pass membrane protein</topology>
    </subcellularLocation>
</comment>
<dbReference type="GO" id="GO:0005524">
    <property type="term" value="F:ATP binding"/>
    <property type="evidence" value="ECO:0007669"/>
    <property type="project" value="UniProtKB-KW"/>
</dbReference>
<keyword evidence="7 14" id="KW-0812">Transmembrane</keyword>
<dbReference type="Pfam" id="PF00672">
    <property type="entry name" value="HAMP"/>
    <property type="match status" value="1"/>
</dbReference>
<dbReference type="SUPFAM" id="SSF55874">
    <property type="entry name" value="ATPase domain of HSP90 chaperone/DNA topoisomerase II/histidine kinase"/>
    <property type="match status" value="1"/>
</dbReference>
<dbReference type="Pfam" id="PF00512">
    <property type="entry name" value="HisKA"/>
    <property type="match status" value="1"/>
</dbReference>
<keyword evidence="8" id="KW-0547">Nucleotide-binding</keyword>
<dbReference type="Gene3D" id="6.10.340.10">
    <property type="match status" value="1"/>
</dbReference>
<comment type="caution">
    <text evidence="17">The sequence shown here is derived from an EMBL/GenBank/DDBJ whole genome shotgun (WGS) entry which is preliminary data.</text>
</comment>
<evidence type="ECO:0000259" key="16">
    <source>
        <dbReference type="PROSITE" id="PS50885"/>
    </source>
</evidence>
<dbReference type="FunFam" id="3.30.565.10:FF:000006">
    <property type="entry name" value="Sensor histidine kinase WalK"/>
    <property type="match status" value="1"/>
</dbReference>
<dbReference type="Pfam" id="PF02518">
    <property type="entry name" value="HATPase_c"/>
    <property type="match status" value="1"/>
</dbReference>
<evidence type="ECO:0000256" key="6">
    <source>
        <dbReference type="ARBA" id="ARBA00022679"/>
    </source>
</evidence>
<dbReference type="AlphaFoldDB" id="A0A9D2I8F2"/>
<dbReference type="EC" id="2.7.13.3" evidence="3"/>
<feature type="domain" description="Histidine kinase" evidence="15">
    <location>
        <begin position="252"/>
        <end position="469"/>
    </location>
</feature>
<evidence type="ECO:0000256" key="7">
    <source>
        <dbReference type="ARBA" id="ARBA00022692"/>
    </source>
</evidence>
<dbReference type="InterPro" id="IPR005467">
    <property type="entry name" value="His_kinase_dom"/>
</dbReference>
<dbReference type="PANTHER" id="PTHR45528">
    <property type="entry name" value="SENSOR HISTIDINE KINASE CPXA"/>
    <property type="match status" value="1"/>
</dbReference>
<protein>
    <recommendedName>
        <fullName evidence="3">histidine kinase</fullName>
        <ecNumber evidence="3">2.7.13.3</ecNumber>
    </recommendedName>
</protein>
<evidence type="ECO:0000256" key="3">
    <source>
        <dbReference type="ARBA" id="ARBA00012438"/>
    </source>
</evidence>
<evidence type="ECO:0000256" key="4">
    <source>
        <dbReference type="ARBA" id="ARBA00022475"/>
    </source>
</evidence>
<keyword evidence="12" id="KW-0902">Two-component regulatory system</keyword>
<evidence type="ECO:0000256" key="13">
    <source>
        <dbReference type="ARBA" id="ARBA00023136"/>
    </source>
</evidence>
<dbReference type="GO" id="GO:0005886">
    <property type="term" value="C:plasma membrane"/>
    <property type="evidence" value="ECO:0007669"/>
    <property type="project" value="UniProtKB-SubCell"/>
</dbReference>
<proteinExistence type="predicted"/>
<dbReference type="PROSITE" id="PS50109">
    <property type="entry name" value="HIS_KIN"/>
    <property type="match status" value="1"/>
</dbReference>
<dbReference type="SMART" id="SM00388">
    <property type="entry name" value="HisKA"/>
    <property type="match status" value="1"/>
</dbReference>
<feature type="transmembrane region" description="Helical" evidence="14">
    <location>
        <begin position="6"/>
        <end position="28"/>
    </location>
</feature>
<dbReference type="InterPro" id="IPR050398">
    <property type="entry name" value="HssS/ArlS-like"/>
</dbReference>
<dbReference type="Gene3D" id="1.10.287.130">
    <property type="match status" value="1"/>
</dbReference>
<dbReference type="PROSITE" id="PS50885">
    <property type="entry name" value="HAMP"/>
    <property type="match status" value="1"/>
</dbReference>
<name>A0A9D2I8F2_9FIRM</name>
<dbReference type="Gene3D" id="3.30.565.10">
    <property type="entry name" value="Histidine kinase-like ATPase, C-terminal domain"/>
    <property type="match status" value="1"/>
</dbReference>
<evidence type="ECO:0000256" key="10">
    <source>
        <dbReference type="ARBA" id="ARBA00022840"/>
    </source>
</evidence>
<evidence type="ECO:0000259" key="15">
    <source>
        <dbReference type="PROSITE" id="PS50109"/>
    </source>
</evidence>
<reference evidence="17" key="1">
    <citation type="journal article" date="2021" name="PeerJ">
        <title>Extensive microbial diversity within the chicken gut microbiome revealed by metagenomics and culture.</title>
        <authorList>
            <person name="Gilroy R."/>
            <person name="Ravi A."/>
            <person name="Getino M."/>
            <person name="Pursley I."/>
            <person name="Horton D.L."/>
            <person name="Alikhan N.F."/>
            <person name="Baker D."/>
            <person name="Gharbi K."/>
            <person name="Hall N."/>
            <person name="Watson M."/>
            <person name="Adriaenssens E.M."/>
            <person name="Foster-Nyarko E."/>
            <person name="Jarju S."/>
            <person name="Secka A."/>
            <person name="Antonio M."/>
            <person name="Oren A."/>
            <person name="Chaudhuri R.R."/>
            <person name="La Ragione R."/>
            <person name="Hildebrand F."/>
            <person name="Pallen M.J."/>
        </authorList>
    </citation>
    <scope>NUCLEOTIDE SEQUENCE</scope>
    <source>
        <strain evidence="17">CHK179-7159</strain>
    </source>
</reference>
<dbReference type="SUPFAM" id="SSF47384">
    <property type="entry name" value="Homodimeric domain of signal transducing histidine kinase"/>
    <property type="match status" value="1"/>
</dbReference>
<dbReference type="InterPro" id="IPR004358">
    <property type="entry name" value="Sig_transdc_His_kin-like_C"/>
</dbReference>
<keyword evidence="13 14" id="KW-0472">Membrane</keyword>
<gene>
    <name evidence="17" type="ORF">H9717_10295</name>
</gene>
<dbReference type="GO" id="GO:0000155">
    <property type="term" value="F:phosphorelay sensor kinase activity"/>
    <property type="evidence" value="ECO:0007669"/>
    <property type="project" value="InterPro"/>
</dbReference>
<keyword evidence="9 17" id="KW-0418">Kinase</keyword>
<evidence type="ECO:0000256" key="1">
    <source>
        <dbReference type="ARBA" id="ARBA00000085"/>
    </source>
</evidence>
<feature type="domain" description="HAMP" evidence="16">
    <location>
        <begin position="197"/>
        <end position="244"/>
    </location>
</feature>
<keyword evidence="5" id="KW-0597">Phosphoprotein</keyword>
<dbReference type="InterPro" id="IPR036097">
    <property type="entry name" value="HisK_dim/P_sf"/>
</dbReference>
<evidence type="ECO:0000256" key="12">
    <source>
        <dbReference type="ARBA" id="ARBA00023012"/>
    </source>
</evidence>
<accession>A0A9D2I8F2</accession>
<evidence type="ECO:0000313" key="17">
    <source>
        <dbReference type="EMBL" id="HJA93484.1"/>
    </source>
</evidence>
<dbReference type="InterPro" id="IPR003661">
    <property type="entry name" value="HisK_dim/P_dom"/>
</dbReference>